<evidence type="ECO:0000256" key="1">
    <source>
        <dbReference type="SAM" id="Phobius"/>
    </source>
</evidence>
<dbReference type="EMBL" id="LR796666">
    <property type="protein sequence ID" value="CAB4158237.1"/>
    <property type="molecule type" value="Genomic_DNA"/>
</dbReference>
<accession>A0A6J5MMU6</accession>
<evidence type="ECO:0000313" key="2">
    <source>
        <dbReference type="EMBL" id="CAB4147968.1"/>
    </source>
</evidence>
<protein>
    <recommendedName>
        <fullName evidence="4">Nicotinamide mononucleotide transporter PnuC</fullName>
    </recommendedName>
</protein>
<evidence type="ECO:0000313" key="3">
    <source>
        <dbReference type="EMBL" id="CAB4158237.1"/>
    </source>
</evidence>
<name>A0A6J5MMU6_9CAUD</name>
<sequence>MHMMWSWVLAVIGVTGIYFVGRKTIWGWIVLLFNEVLWITYAIITAQYGFIFSAIAYAAVYIRSYLHWRAE</sequence>
<keyword evidence="1" id="KW-0812">Transmembrane</keyword>
<feature type="transmembrane region" description="Helical" evidence="1">
    <location>
        <begin position="38"/>
        <end position="62"/>
    </location>
</feature>
<dbReference type="EMBL" id="LR796484">
    <property type="protein sequence ID" value="CAB4147968.1"/>
    <property type="molecule type" value="Genomic_DNA"/>
</dbReference>
<proteinExistence type="predicted"/>
<evidence type="ECO:0008006" key="4">
    <source>
        <dbReference type="Google" id="ProtNLM"/>
    </source>
</evidence>
<keyword evidence="1" id="KW-1133">Transmembrane helix</keyword>
<reference evidence="2" key="1">
    <citation type="submission" date="2020-04" db="EMBL/GenBank/DDBJ databases">
        <authorList>
            <person name="Chiriac C."/>
            <person name="Salcher M."/>
            <person name="Ghai R."/>
            <person name="Kavagutti S V."/>
        </authorList>
    </citation>
    <scope>NUCLEOTIDE SEQUENCE</scope>
</reference>
<keyword evidence="1" id="KW-0472">Membrane</keyword>
<organism evidence="2">
    <name type="scientific">uncultured Caudovirales phage</name>
    <dbReference type="NCBI Taxonomy" id="2100421"/>
    <lineage>
        <taxon>Viruses</taxon>
        <taxon>Duplodnaviria</taxon>
        <taxon>Heunggongvirae</taxon>
        <taxon>Uroviricota</taxon>
        <taxon>Caudoviricetes</taxon>
        <taxon>Peduoviridae</taxon>
        <taxon>Maltschvirus</taxon>
        <taxon>Maltschvirus maltsch</taxon>
    </lineage>
</organism>
<gene>
    <name evidence="2" type="ORF">UFOVP429_62</name>
    <name evidence="3" type="ORF">UFOVP696_105</name>
</gene>